<dbReference type="Pfam" id="PF00954">
    <property type="entry name" value="S_locus_glycop"/>
    <property type="match status" value="1"/>
</dbReference>
<dbReference type="SUPFAM" id="SSF56112">
    <property type="entry name" value="Protein kinase-like (PK-like)"/>
    <property type="match status" value="1"/>
</dbReference>
<dbReference type="InterPro" id="IPR000858">
    <property type="entry name" value="S_locus_glycoprot_dom"/>
</dbReference>
<comment type="catalytic activity">
    <reaction evidence="16 17">
        <text>L-seryl-[protein] + ATP = O-phospho-L-seryl-[protein] + ADP + H(+)</text>
        <dbReference type="Rhea" id="RHEA:17989"/>
        <dbReference type="Rhea" id="RHEA-COMP:9863"/>
        <dbReference type="Rhea" id="RHEA-COMP:11604"/>
        <dbReference type="ChEBI" id="CHEBI:15378"/>
        <dbReference type="ChEBI" id="CHEBI:29999"/>
        <dbReference type="ChEBI" id="CHEBI:30616"/>
        <dbReference type="ChEBI" id="CHEBI:83421"/>
        <dbReference type="ChEBI" id="CHEBI:456216"/>
        <dbReference type="EC" id="2.7.11.1"/>
    </reaction>
</comment>
<evidence type="ECO:0000256" key="12">
    <source>
        <dbReference type="ARBA" id="ARBA00023157"/>
    </source>
</evidence>
<feature type="binding site" evidence="18">
    <location>
        <position position="466"/>
    </location>
    <ligand>
        <name>ATP</name>
        <dbReference type="ChEBI" id="CHEBI:30616"/>
    </ligand>
</feature>
<name>A0A067JSE0_JATCU</name>
<dbReference type="PROSITE" id="PS00107">
    <property type="entry name" value="PROTEIN_KINASE_ATP"/>
    <property type="match status" value="1"/>
</dbReference>
<keyword evidence="14" id="KW-0325">Glycoprotein</keyword>
<dbReference type="InterPro" id="IPR017441">
    <property type="entry name" value="Protein_kinase_ATP_BS"/>
</dbReference>
<dbReference type="PROSITE" id="PS50011">
    <property type="entry name" value="PROTEIN_KINASE_DOM"/>
    <property type="match status" value="1"/>
</dbReference>
<dbReference type="GO" id="GO:0004674">
    <property type="term" value="F:protein serine/threonine kinase activity"/>
    <property type="evidence" value="ECO:0007669"/>
    <property type="project" value="UniProtKB-KW"/>
</dbReference>
<dbReference type="CDD" id="cd00053">
    <property type="entry name" value="EGF"/>
    <property type="match status" value="1"/>
</dbReference>
<comment type="catalytic activity">
    <reaction evidence="15 17">
        <text>L-threonyl-[protein] + ATP = O-phospho-L-threonyl-[protein] + ADP + H(+)</text>
        <dbReference type="Rhea" id="RHEA:46608"/>
        <dbReference type="Rhea" id="RHEA-COMP:11060"/>
        <dbReference type="Rhea" id="RHEA-COMP:11605"/>
        <dbReference type="ChEBI" id="CHEBI:15378"/>
        <dbReference type="ChEBI" id="CHEBI:30013"/>
        <dbReference type="ChEBI" id="CHEBI:30616"/>
        <dbReference type="ChEBI" id="CHEBI:61977"/>
        <dbReference type="ChEBI" id="CHEBI:456216"/>
        <dbReference type="EC" id="2.7.11.1"/>
    </reaction>
</comment>
<evidence type="ECO:0000256" key="5">
    <source>
        <dbReference type="ARBA" id="ARBA00022692"/>
    </source>
</evidence>
<dbReference type="FunFam" id="3.30.200.20:FF:000059">
    <property type="entry name" value="S-receptor-like serine/threonine-protein kinase"/>
    <property type="match status" value="1"/>
</dbReference>
<keyword evidence="3" id="KW-0245">EGF-like domain</keyword>
<dbReference type="GO" id="GO:0048544">
    <property type="term" value="P:recognition of pollen"/>
    <property type="evidence" value="ECO:0007669"/>
    <property type="project" value="InterPro"/>
</dbReference>
<feature type="transmembrane region" description="Helical" evidence="19">
    <location>
        <begin position="380"/>
        <end position="403"/>
    </location>
</feature>
<dbReference type="InterPro" id="IPR000719">
    <property type="entry name" value="Prot_kinase_dom"/>
</dbReference>
<dbReference type="GO" id="GO:0106310">
    <property type="term" value="F:protein serine kinase activity"/>
    <property type="evidence" value="ECO:0007669"/>
    <property type="project" value="RHEA"/>
</dbReference>
<dbReference type="PROSITE" id="PS50927">
    <property type="entry name" value="BULB_LECTIN"/>
    <property type="match status" value="1"/>
</dbReference>
<evidence type="ECO:0000256" key="19">
    <source>
        <dbReference type="SAM" id="Phobius"/>
    </source>
</evidence>
<evidence type="ECO:0000256" key="11">
    <source>
        <dbReference type="ARBA" id="ARBA00023136"/>
    </source>
</evidence>
<dbReference type="PIRSF" id="PIRSF000641">
    <property type="entry name" value="SRK"/>
    <property type="match status" value="1"/>
</dbReference>
<evidence type="ECO:0000256" key="6">
    <source>
        <dbReference type="ARBA" id="ARBA00022729"/>
    </source>
</evidence>
<dbReference type="Proteomes" id="UP000027138">
    <property type="component" value="Unassembled WGS sequence"/>
</dbReference>
<dbReference type="GO" id="GO:0016020">
    <property type="term" value="C:membrane"/>
    <property type="evidence" value="ECO:0007669"/>
    <property type="project" value="UniProtKB-SubCell"/>
</dbReference>
<dbReference type="FunFam" id="1.10.510.10:FF:000537">
    <property type="entry name" value="Putative receptor-like protein kinase"/>
    <property type="match status" value="1"/>
</dbReference>
<proteinExistence type="inferred from homology"/>
<keyword evidence="10 19" id="KW-1133">Transmembrane helix</keyword>
<keyword evidence="9 17" id="KW-0067">ATP-binding</keyword>
<dbReference type="InterPro" id="IPR001480">
    <property type="entry name" value="Bulb-type_lectin_dom"/>
</dbReference>
<comment type="similarity">
    <text evidence="17">Belongs to the protein kinase superfamily. Ser/Thr protein kinase family.</text>
</comment>
<keyword evidence="12" id="KW-1015">Disulfide bond</keyword>
<dbReference type="SUPFAM" id="SSF51110">
    <property type="entry name" value="alpha-D-mannose-specific plant lectins"/>
    <property type="match status" value="1"/>
</dbReference>
<evidence type="ECO:0000256" key="2">
    <source>
        <dbReference type="ARBA" id="ARBA00022527"/>
    </source>
</evidence>
<keyword evidence="2 17" id="KW-0723">Serine/threonine-protein kinase</keyword>
<dbReference type="EC" id="2.7.11.1" evidence="17"/>
<organism evidence="22 23">
    <name type="scientific">Jatropha curcas</name>
    <name type="common">Barbados nut</name>
    <dbReference type="NCBI Taxonomy" id="180498"/>
    <lineage>
        <taxon>Eukaryota</taxon>
        <taxon>Viridiplantae</taxon>
        <taxon>Streptophyta</taxon>
        <taxon>Embryophyta</taxon>
        <taxon>Tracheophyta</taxon>
        <taxon>Spermatophyta</taxon>
        <taxon>Magnoliopsida</taxon>
        <taxon>eudicotyledons</taxon>
        <taxon>Gunneridae</taxon>
        <taxon>Pentapetalae</taxon>
        <taxon>rosids</taxon>
        <taxon>fabids</taxon>
        <taxon>Malpighiales</taxon>
        <taxon>Euphorbiaceae</taxon>
        <taxon>Crotonoideae</taxon>
        <taxon>Jatropheae</taxon>
        <taxon>Jatropha</taxon>
    </lineage>
</organism>
<dbReference type="SMART" id="SM00220">
    <property type="entry name" value="S_TKc"/>
    <property type="match status" value="1"/>
</dbReference>
<dbReference type="Gene3D" id="2.90.10.10">
    <property type="entry name" value="Bulb-type lectin domain"/>
    <property type="match status" value="1"/>
</dbReference>
<keyword evidence="23" id="KW-1185">Reference proteome</keyword>
<dbReference type="InterPro" id="IPR008271">
    <property type="entry name" value="Ser/Thr_kinase_AS"/>
</dbReference>
<accession>A0A067JSE0</accession>
<keyword evidence="11 19" id="KW-0472">Membrane</keyword>
<dbReference type="InterPro" id="IPR024171">
    <property type="entry name" value="SRK-like_kinase"/>
</dbReference>
<evidence type="ECO:0000256" key="9">
    <source>
        <dbReference type="ARBA" id="ARBA00022840"/>
    </source>
</evidence>
<dbReference type="PANTHER" id="PTHR47974">
    <property type="entry name" value="OS07G0415500 PROTEIN"/>
    <property type="match status" value="1"/>
</dbReference>
<evidence type="ECO:0000256" key="3">
    <source>
        <dbReference type="ARBA" id="ARBA00022536"/>
    </source>
</evidence>
<feature type="domain" description="Bulb-type lectin" evidence="21">
    <location>
        <begin position="1"/>
        <end position="69"/>
    </location>
</feature>
<dbReference type="GO" id="GO:0005524">
    <property type="term" value="F:ATP binding"/>
    <property type="evidence" value="ECO:0007669"/>
    <property type="project" value="UniProtKB-UniRule"/>
</dbReference>
<dbReference type="EMBL" id="KK915343">
    <property type="protein sequence ID" value="KDP22930.1"/>
    <property type="molecule type" value="Genomic_DNA"/>
</dbReference>
<dbReference type="Pfam" id="PF01453">
    <property type="entry name" value="B_lectin"/>
    <property type="match status" value="1"/>
</dbReference>
<keyword evidence="7 17" id="KW-0547">Nucleotide-binding</keyword>
<evidence type="ECO:0000256" key="13">
    <source>
        <dbReference type="ARBA" id="ARBA00023170"/>
    </source>
</evidence>
<evidence type="ECO:0000256" key="4">
    <source>
        <dbReference type="ARBA" id="ARBA00022679"/>
    </source>
</evidence>
<dbReference type="Gene3D" id="1.10.510.10">
    <property type="entry name" value="Transferase(Phosphotransferase) domain 1"/>
    <property type="match status" value="1"/>
</dbReference>
<evidence type="ECO:0000256" key="18">
    <source>
        <dbReference type="PROSITE-ProRule" id="PRU10141"/>
    </source>
</evidence>
<dbReference type="Pfam" id="PF00069">
    <property type="entry name" value="Pkinase"/>
    <property type="match status" value="1"/>
</dbReference>
<evidence type="ECO:0000256" key="8">
    <source>
        <dbReference type="ARBA" id="ARBA00022777"/>
    </source>
</evidence>
<evidence type="ECO:0000256" key="7">
    <source>
        <dbReference type="ARBA" id="ARBA00022741"/>
    </source>
</evidence>
<evidence type="ECO:0000256" key="1">
    <source>
        <dbReference type="ARBA" id="ARBA00004479"/>
    </source>
</evidence>
<dbReference type="OrthoDB" id="619632at2759"/>
<keyword evidence="8 17" id="KW-0418">Kinase</keyword>
<reference evidence="22 23" key="1">
    <citation type="journal article" date="2014" name="PLoS ONE">
        <title>Global Analysis of Gene Expression Profiles in Physic Nut (Jatropha curcas L.) Seedlings Exposed to Salt Stress.</title>
        <authorList>
            <person name="Zhang L."/>
            <person name="Zhang C."/>
            <person name="Wu P."/>
            <person name="Chen Y."/>
            <person name="Li M."/>
            <person name="Jiang H."/>
            <person name="Wu G."/>
        </authorList>
    </citation>
    <scope>NUCLEOTIDE SEQUENCE [LARGE SCALE GENOMIC DNA]</scope>
    <source>
        <strain evidence="23">cv. GZQX0401</strain>
        <tissue evidence="22">Young leaves</tissue>
    </source>
</reference>
<keyword evidence="6" id="KW-0732">Signal</keyword>
<keyword evidence="4 17" id="KW-0808">Transferase</keyword>
<gene>
    <name evidence="22" type="ORF">JCGZ_01767</name>
</gene>
<comment type="subcellular location">
    <subcellularLocation>
        <location evidence="1">Membrane</location>
        <topology evidence="1">Single-pass type I membrane protein</topology>
    </subcellularLocation>
</comment>
<sequence length="724" mass="82016">MANRDIPVNGERSKLSLQKTANLILTDADNSIIWSSNTFSLSPSSLNLYDNGNLVLITTKERVILWQSFDSPTDTLLPLQPCTGNSILVSSRSSTNFSSGFHELSFGNDNILRLVYDGPEVSSAFWPSPGLLSREAGRSAYNSSRFASLDLSGKFTSSDNFSFLSSDYGVQNIQRRLTLDFDGNLRLYSRENGNSKWVISWQVFAQPCEIHGACGPNSVCKYDPSFGRNCSCLPGFKMKNVSDWSLGCESEIDDSFGASNASFLTFARVEMYGYDLGYFENHTYDMCKEICLKRSDCKGFVLQYVLKNRPDNIPYCFPKTQLLNGYRSPNFRGNFYMKVPETMRSHDLSLKEQSLECSNGAVENLERRYVKSTESWLQKLLIWFVSAIGLIEILAIVLVWIFLIRTQQKKDSTISQDYFLAATGFRRFTYTELKKATRNFNEEIGKGATGIVYKGILADKRVAAIKRLNDTSQSEGEFLAEVSTVGKLNHMNLIEMWGYCAEEKHRLLVYEYMENGSLANKLSSKNLDWKTRLKIAVGTAKGLAYLHEECLEWVIHCDVKPHNILLDSNYQPKVSDFGLSRLFSRDDLIGNLGFSRVRGTRGYMAPEWIFNLPITSKVDVYSYGIVVLEMITGRSPSMASYGDNGGEEVENMRLVEWVMEKRRRASETSIWVKEIVDPVLGVNYDAKRMESLTRVALKCVEESRDGRPTMSQVVEMILQLESYN</sequence>
<evidence type="ECO:0000259" key="21">
    <source>
        <dbReference type="PROSITE" id="PS50927"/>
    </source>
</evidence>
<keyword evidence="5 19" id="KW-0812">Transmembrane</keyword>
<dbReference type="InterPro" id="IPR011009">
    <property type="entry name" value="Kinase-like_dom_sf"/>
</dbReference>
<evidence type="ECO:0000259" key="20">
    <source>
        <dbReference type="PROSITE" id="PS50011"/>
    </source>
</evidence>
<evidence type="ECO:0000256" key="15">
    <source>
        <dbReference type="ARBA" id="ARBA00047899"/>
    </source>
</evidence>
<dbReference type="InterPro" id="IPR036426">
    <property type="entry name" value="Bulb-type_lectin_dom_sf"/>
</dbReference>
<evidence type="ECO:0000256" key="17">
    <source>
        <dbReference type="PIRNR" id="PIRNR000641"/>
    </source>
</evidence>
<dbReference type="AlphaFoldDB" id="A0A067JSE0"/>
<evidence type="ECO:0000256" key="16">
    <source>
        <dbReference type="ARBA" id="ARBA00048679"/>
    </source>
</evidence>
<dbReference type="PROSITE" id="PS00108">
    <property type="entry name" value="PROTEIN_KINASE_ST"/>
    <property type="match status" value="1"/>
</dbReference>
<dbReference type="PANTHER" id="PTHR47974:SF3">
    <property type="entry name" value="RECEPTOR-LIKE SERINE_THREONINE-PROTEIN KINASE"/>
    <property type="match status" value="1"/>
</dbReference>
<protein>
    <recommendedName>
        <fullName evidence="17">Receptor-like serine/threonine-protein kinase</fullName>
        <ecNumber evidence="17">2.7.11.1</ecNumber>
    </recommendedName>
</protein>
<evidence type="ECO:0000313" key="23">
    <source>
        <dbReference type="Proteomes" id="UP000027138"/>
    </source>
</evidence>
<feature type="domain" description="Protein kinase" evidence="20">
    <location>
        <begin position="438"/>
        <end position="724"/>
    </location>
</feature>
<evidence type="ECO:0000313" key="22">
    <source>
        <dbReference type="EMBL" id="KDP22930.1"/>
    </source>
</evidence>
<dbReference type="CDD" id="cd14066">
    <property type="entry name" value="STKc_IRAK"/>
    <property type="match status" value="1"/>
</dbReference>
<evidence type="ECO:0000256" key="10">
    <source>
        <dbReference type="ARBA" id="ARBA00022989"/>
    </source>
</evidence>
<evidence type="ECO:0000256" key="14">
    <source>
        <dbReference type="ARBA" id="ARBA00023180"/>
    </source>
</evidence>
<keyword evidence="13" id="KW-0675">Receptor</keyword>
<dbReference type="Gene3D" id="3.30.200.20">
    <property type="entry name" value="Phosphorylase Kinase, domain 1"/>
    <property type="match status" value="1"/>
</dbReference>